<dbReference type="GO" id="GO:0000156">
    <property type="term" value="F:phosphorelay response regulator activity"/>
    <property type="evidence" value="ECO:0007669"/>
    <property type="project" value="TreeGrafter"/>
</dbReference>
<dbReference type="EMBL" id="VBWP01000001">
    <property type="protein sequence ID" value="TLG77208.1"/>
    <property type="molecule type" value="Genomic_DNA"/>
</dbReference>
<keyword evidence="1" id="KW-0805">Transcription regulation</keyword>
<dbReference type="Pfam" id="PF00486">
    <property type="entry name" value="Trans_reg_C"/>
    <property type="match status" value="1"/>
</dbReference>
<evidence type="ECO:0000259" key="6">
    <source>
        <dbReference type="PROSITE" id="PS50110"/>
    </source>
</evidence>
<evidence type="ECO:0000259" key="7">
    <source>
        <dbReference type="PROSITE" id="PS51755"/>
    </source>
</evidence>
<feature type="DNA-binding region" description="OmpR/PhoB-type" evidence="5">
    <location>
        <begin position="126"/>
        <end position="223"/>
    </location>
</feature>
<feature type="domain" description="OmpR/PhoB-type" evidence="7">
    <location>
        <begin position="126"/>
        <end position="223"/>
    </location>
</feature>
<protein>
    <submittedName>
        <fullName evidence="8">Response regulator transcription factor</fullName>
    </submittedName>
</protein>
<dbReference type="PROSITE" id="PS51755">
    <property type="entry name" value="OMPR_PHOB"/>
    <property type="match status" value="1"/>
</dbReference>
<reference evidence="8 9" key="1">
    <citation type="submission" date="2019-05" db="EMBL/GenBank/DDBJ databases">
        <title>Culicoidintestinum kansasii gen. nov., sp. nov. from the gastrointestinal tract of the biting midge, Culicoides sonorensis.</title>
        <authorList>
            <person name="Neupane S."/>
            <person name="Ghosh A."/>
            <person name="Gunther S."/>
            <person name="Martin K."/>
            <person name="Zurek L."/>
        </authorList>
    </citation>
    <scope>NUCLEOTIDE SEQUENCE [LARGE SCALE GENOMIC DNA]</scope>
    <source>
        <strain evidence="8 9">CS-1</strain>
    </source>
</reference>
<evidence type="ECO:0000256" key="3">
    <source>
        <dbReference type="ARBA" id="ARBA00023163"/>
    </source>
</evidence>
<keyword evidence="9" id="KW-1185">Reference proteome</keyword>
<feature type="modified residue" description="4-aspartylphosphate" evidence="4">
    <location>
        <position position="52"/>
    </location>
</feature>
<accession>A0A5R8QGT6</accession>
<dbReference type="GO" id="GO:0000976">
    <property type="term" value="F:transcription cis-regulatory region binding"/>
    <property type="evidence" value="ECO:0007669"/>
    <property type="project" value="TreeGrafter"/>
</dbReference>
<dbReference type="SUPFAM" id="SSF52172">
    <property type="entry name" value="CheY-like"/>
    <property type="match status" value="1"/>
</dbReference>
<dbReference type="RefSeq" id="WP_138189816.1">
    <property type="nucleotide sequence ID" value="NZ_VBWP01000001.1"/>
</dbReference>
<comment type="caution">
    <text evidence="8">The sequence shown here is derived from an EMBL/GenBank/DDBJ whole genome shotgun (WGS) entry which is preliminary data.</text>
</comment>
<keyword evidence="2 5" id="KW-0238">DNA-binding</keyword>
<dbReference type="PANTHER" id="PTHR48111:SF73">
    <property type="entry name" value="ALKALINE PHOSPHATASE SYNTHESIS TRANSCRIPTIONAL REGULATORY PROTEIN PHOP"/>
    <property type="match status" value="1"/>
</dbReference>
<organism evidence="8 9">
    <name type="scientific">Culicoidibacter larvae</name>
    <dbReference type="NCBI Taxonomy" id="2579976"/>
    <lineage>
        <taxon>Bacteria</taxon>
        <taxon>Bacillati</taxon>
        <taxon>Bacillota</taxon>
        <taxon>Culicoidibacteria</taxon>
        <taxon>Culicoidibacterales</taxon>
        <taxon>Culicoidibacteraceae</taxon>
        <taxon>Culicoidibacter</taxon>
    </lineage>
</organism>
<keyword evidence="3" id="KW-0804">Transcription</keyword>
<dbReference type="PROSITE" id="PS50110">
    <property type="entry name" value="RESPONSE_REGULATORY"/>
    <property type="match status" value="1"/>
</dbReference>
<dbReference type="InterPro" id="IPR036388">
    <property type="entry name" value="WH-like_DNA-bd_sf"/>
</dbReference>
<dbReference type="SMART" id="SM00862">
    <property type="entry name" value="Trans_reg_C"/>
    <property type="match status" value="1"/>
</dbReference>
<evidence type="ECO:0000313" key="8">
    <source>
        <dbReference type="EMBL" id="TLG77208.1"/>
    </source>
</evidence>
<dbReference type="Proteomes" id="UP000306912">
    <property type="component" value="Unassembled WGS sequence"/>
</dbReference>
<evidence type="ECO:0000256" key="2">
    <source>
        <dbReference type="ARBA" id="ARBA00023125"/>
    </source>
</evidence>
<dbReference type="GO" id="GO:0006355">
    <property type="term" value="P:regulation of DNA-templated transcription"/>
    <property type="evidence" value="ECO:0007669"/>
    <property type="project" value="InterPro"/>
</dbReference>
<dbReference type="Gene3D" id="1.10.10.10">
    <property type="entry name" value="Winged helix-like DNA-binding domain superfamily/Winged helix DNA-binding domain"/>
    <property type="match status" value="1"/>
</dbReference>
<dbReference type="InterPro" id="IPR011006">
    <property type="entry name" value="CheY-like_superfamily"/>
</dbReference>
<evidence type="ECO:0000313" key="9">
    <source>
        <dbReference type="Proteomes" id="UP000306912"/>
    </source>
</evidence>
<dbReference type="AlphaFoldDB" id="A0A5R8QGT6"/>
<dbReference type="GO" id="GO:0005829">
    <property type="term" value="C:cytosol"/>
    <property type="evidence" value="ECO:0007669"/>
    <property type="project" value="TreeGrafter"/>
</dbReference>
<dbReference type="PANTHER" id="PTHR48111">
    <property type="entry name" value="REGULATOR OF RPOS"/>
    <property type="match status" value="1"/>
</dbReference>
<sequence>MQKILFLDDDEKFQNVVAEVLRLEHYEVDLASNAADGLDLFKKNTYDLIISDIKMDEIDGLQFLQIIRKLDEQAKVILLTGSQAEEDELRGLELHVNDFIKKPVTIRILLTRIDRVLNKNKFARQIHVLESASQSIKVDTKAKKVYKNGELAELTMLEYDLLVYFLRNKNIALSRQQMIKDVWRIADFTMEPRSVDTHIKNLRAKLSISCIYSIRGVGYEWSE</sequence>
<evidence type="ECO:0000256" key="5">
    <source>
        <dbReference type="PROSITE-ProRule" id="PRU01091"/>
    </source>
</evidence>
<dbReference type="InterPro" id="IPR001867">
    <property type="entry name" value="OmpR/PhoB-type_DNA-bd"/>
</dbReference>
<dbReference type="InParanoid" id="A0A5R8QGT6"/>
<gene>
    <name evidence="8" type="ORF">FEZ08_00910</name>
</gene>
<dbReference type="CDD" id="cd17574">
    <property type="entry name" value="REC_OmpR"/>
    <property type="match status" value="1"/>
</dbReference>
<proteinExistence type="predicted"/>
<evidence type="ECO:0000256" key="4">
    <source>
        <dbReference type="PROSITE-ProRule" id="PRU00169"/>
    </source>
</evidence>
<feature type="domain" description="Response regulatory" evidence="6">
    <location>
        <begin position="3"/>
        <end position="117"/>
    </location>
</feature>
<dbReference type="CDD" id="cd00383">
    <property type="entry name" value="trans_reg_C"/>
    <property type="match status" value="1"/>
</dbReference>
<dbReference type="Gene3D" id="3.40.50.2300">
    <property type="match status" value="1"/>
</dbReference>
<dbReference type="Pfam" id="PF00072">
    <property type="entry name" value="Response_reg"/>
    <property type="match status" value="1"/>
</dbReference>
<name>A0A5R8QGT6_9FIRM</name>
<dbReference type="SMART" id="SM00448">
    <property type="entry name" value="REC"/>
    <property type="match status" value="1"/>
</dbReference>
<dbReference type="InterPro" id="IPR039420">
    <property type="entry name" value="WalR-like"/>
</dbReference>
<evidence type="ECO:0000256" key="1">
    <source>
        <dbReference type="ARBA" id="ARBA00023015"/>
    </source>
</evidence>
<dbReference type="InterPro" id="IPR001789">
    <property type="entry name" value="Sig_transdc_resp-reg_receiver"/>
</dbReference>
<keyword evidence="4" id="KW-0597">Phosphoprotein</keyword>
<dbReference type="GO" id="GO:0032993">
    <property type="term" value="C:protein-DNA complex"/>
    <property type="evidence" value="ECO:0007669"/>
    <property type="project" value="TreeGrafter"/>
</dbReference>
<dbReference type="OrthoDB" id="9759232at2"/>